<comment type="caution">
    <text evidence="1">The sequence shown here is derived from an EMBL/GenBank/DDBJ whole genome shotgun (WGS) entry which is preliminary data.</text>
</comment>
<dbReference type="Proteomes" id="UP001525961">
    <property type="component" value="Unassembled WGS sequence"/>
</dbReference>
<protein>
    <submittedName>
        <fullName evidence="1">Uncharacterized protein</fullName>
    </submittedName>
</protein>
<gene>
    <name evidence="1" type="ORF">NG792_20110</name>
</gene>
<dbReference type="RefSeq" id="WP_261236601.1">
    <property type="nucleotide sequence ID" value="NZ_JAMXFA010000031.1"/>
</dbReference>
<keyword evidence="2" id="KW-1185">Reference proteome</keyword>
<sequence length="59" mass="6795">MTLKQLQDWAQSQIDNTAQPEIRPDIGISVLQLIEELEELQSRVQELEVQHNLNSSIHS</sequence>
<reference evidence="1 2" key="1">
    <citation type="journal article" date="2022" name="Front. Microbiol.">
        <title>High genomic differentiation and limited gene flow indicate recent cryptic speciation within the genus Laspinema (cyanobacteria).</title>
        <authorList>
            <person name="Stanojkovic A."/>
            <person name="Skoupy S."/>
            <person name="Skaloud P."/>
            <person name="Dvorak P."/>
        </authorList>
    </citation>
    <scope>NUCLEOTIDE SEQUENCE [LARGE SCALE GENOMIC DNA]</scope>
    <source>
        <strain evidence="1 2">D3b</strain>
    </source>
</reference>
<proteinExistence type="predicted"/>
<organism evidence="1 2">
    <name type="scientific">Laspinema olomoucense D3b</name>
    <dbReference type="NCBI Taxonomy" id="2953688"/>
    <lineage>
        <taxon>Bacteria</taxon>
        <taxon>Bacillati</taxon>
        <taxon>Cyanobacteriota</taxon>
        <taxon>Cyanophyceae</taxon>
        <taxon>Oscillatoriophycideae</taxon>
        <taxon>Oscillatoriales</taxon>
        <taxon>Laspinemataceae</taxon>
        <taxon>Laspinema</taxon>
        <taxon>Laspinema olomoucense</taxon>
    </lineage>
</organism>
<evidence type="ECO:0000313" key="1">
    <source>
        <dbReference type="EMBL" id="MCT7980029.1"/>
    </source>
</evidence>
<dbReference type="EMBL" id="JAMXFA010000031">
    <property type="protein sequence ID" value="MCT7980029.1"/>
    <property type="molecule type" value="Genomic_DNA"/>
</dbReference>
<evidence type="ECO:0000313" key="2">
    <source>
        <dbReference type="Proteomes" id="UP001525961"/>
    </source>
</evidence>
<name>A0ABT2NBF2_9CYAN</name>
<accession>A0ABT2NBF2</accession>